<dbReference type="PANTHER" id="PTHR24422">
    <property type="entry name" value="CHEMOTAXIS PROTEIN METHYLTRANSFERASE"/>
    <property type="match status" value="1"/>
</dbReference>
<dbReference type="CDD" id="cd02440">
    <property type="entry name" value="AdoMet_MTases"/>
    <property type="match status" value="1"/>
</dbReference>
<dbReference type="InterPro" id="IPR022642">
    <property type="entry name" value="CheR_C"/>
</dbReference>
<dbReference type="Gene3D" id="3.40.50.150">
    <property type="entry name" value="Vaccinia Virus protein VP39"/>
    <property type="match status" value="1"/>
</dbReference>
<feature type="binding site" evidence="6">
    <location>
        <begin position="224"/>
        <end position="225"/>
    </location>
    <ligand>
        <name>S-adenosyl-L-methionine</name>
        <dbReference type="ChEBI" id="CHEBI:59789"/>
    </ligand>
</feature>
<name>A0A5C0B6H0_9BURK</name>
<evidence type="ECO:0000256" key="3">
    <source>
        <dbReference type="ARBA" id="ARBA00022679"/>
    </source>
</evidence>
<keyword evidence="9" id="KW-1185">Reference proteome</keyword>
<feature type="binding site" evidence="6">
    <location>
        <position position="86"/>
    </location>
    <ligand>
        <name>S-adenosyl-L-methionine</name>
        <dbReference type="ChEBI" id="CHEBI:59789"/>
    </ligand>
</feature>
<dbReference type="PIRSF" id="PIRSF000410">
    <property type="entry name" value="CheR"/>
    <property type="match status" value="1"/>
</dbReference>
<dbReference type="Proteomes" id="UP000325161">
    <property type="component" value="Chromosome"/>
</dbReference>
<dbReference type="InterPro" id="IPR029063">
    <property type="entry name" value="SAM-dependent_MTases_sf"/>
</dbReference>
<keyword evidence="2 5" id="KW-0489">Methyltransferase</keyword>
<dbReference type="SMART" id="SM00138">
    <property type="entry name" value="MeTrc"/>
    <property type="match status" value="1"/>
</dbReference>
<evidence type="ECO:0000259" key="7">
    <source>
        <dbReference type="PROSITE" id="PS50123"/>
    </source>
</evidence>
<dbReference type="InterPro" id="IPR000780">
    <property type="entry name" value="CheR_MeTrfase"/>
</dbReference>
<feature type="binding site" evidence="6">
    <location>
        <begin position="206"/>
        <end position="207"/>
    </location>
    <ligand>
        <name>S-adenosyl-L-methionine</name>
        <dbReference type="ChEBI" id="CHEBI:59789"/>
    </ligand>
</feature>
<evidence type="ECO:0000313" key="8">
    <source>
        <dbReference type="EMBL" id="QEI09363.1"/>
    </source>
</evidence>
<comment type="function">
    <text evidence="5">Methylation of the membrane-bound methyl-accepting chemotaxis proteins (MCP) to form gamma-glutamyl methyl ester residues in MCP.</text>
</comment>
<protein>
    <recommendedName>
        <fullName evidence="5">Chemotaxis protein methyltransferase</fullName>
        <ecNumber evidence="5">2.1.1.80</ecNumber>
    </recommendedName>
</protein>
<feature type="domain" description="CheR-type methyltransferase" evidence="7">
    <location>
        <begin position="11"/>
        <end position="280"/>
    </location>
</feature>
<dbReference type="GO" id="GO:0008983">
    <property type="term" value="F:protein-glutamate O-methyltransferase activity"/>
    <property type="evidence" value="ECO:0007669"/>
    <property type="project" value="UniProtKB-EC"/>
</dbReference>
<proteinExistence type="predicted"/>
<dbReference type="Pfam" id="PF03705">
    <property type="entry name" value="CheR_N"/>
    <property type="match status" value="1"/>
</dbReference>
<accession>A0A5C0B6H0</accession>
<dbReference type="Pfam" id="PF01739">
    <property type="entry name" value="CheR"/>
    <property type="match status" value="1"/>
</dbReference>
<evidence type="ECO:0000256" key="5">
    <source>
        <dbReference type="PIRNR" id="PIRNR000410"/>
    </source>
</evidence>
<dbReference type="SUPFAM" id="SSF47757">
    <property type="entry name" value="Chemotaxis receptor methyltransferase CheR, N-terminal domain"/>
    <property type="match status" value="1"/>
</dbReference>
<evidence type="ECO:0000256" key="6">
    <source>
        <dbReference type="PIRSR" id="PIRSR000410-1"/>
    </source>
</evidence>
<dbReference type="PROSITE" id="PS50123">
    <property type="entry name" value="CHER"/>
    <property type="match status" value="1"/>
</dbReference>
<dbReference type="OrthoDB" id="9816309at2"/>
<evidence type="ECO:0000256" key="1">
    <source>
        <dbReference type="ARBA" id="ARBA00001541"/>
    </source>
</evidence>
<dbReference type="InterPro" id="IPR050903">
    <property type="entry name" value="Bact_Chemotaxis_MeTrfase"/>
</dbReference>
<feature type="binding site" evidence="6">
    <location>
        <position position="126"/>
    </location>
    <ligand>
        <name>S-adenosyl-L-methionine</name>
        <dbReference type="ChEBI" id="CHEBI:59789"/>
    </ligand>
</feature>
<dbReference type="InterPro" id="IPR022641">
    <property type="entry name" value="CheR_N"/>
</dbReference>
<evidence type="ECO:0000256" key="2">
    <source>
        <dbReference type="ARBA" id="ARBA00022603"/>
    </source>
</evidence>
<comment type="catalytic activity">
    <reaction evidence="1 5">
        <text>L-glutamyl-[protein] + S-adenosyl-L-methionine = [protein]-L-glutamate 5-O-methyl ester + S-adenosyl-L-homocysteine</text>
        <dbReference type="Rhea" id="RHEA:24452"/>
        <dbReference type="Rhea" id="RHEA-COMP:10208"/>
        <dbReference type="Rhea" id="RHEA-COMP:10311"/>
        <dbReference type="ChEBI" id="CHEBI:29973"/>
        <dbReference type="ChEBI" id="CHEBI:57856"/>
        <dbReference type="ChEBI" id="CHEBI:59789"/>
        <dbReference type="ChEBI" id="CHEBI:82795"/>
        <dbReference type="EC" id="2.1.1.80"/>
    </reaction>
</comment>
<keyword evidence="4 5" id="KW-0949">S-adenosyl-L-methionine</keyword>
<feature type="binding site" evidence="6">
    <location>
        <position position="88"/>
    </location>
    <ligand>
        <name>S-adenosyl-L-methionine</name>
        <dbReference type="ChEBI" id="CHEBI:59789"/>
    </ligand>
</feature>
<organism evidence="8 9">
    <name type="scientific">Pigmentiphaga aceris</name>
    <dbReference type="NCBI Taxonomy" id="1940612"/>
    <lineage>
        <taxon>Bacteria</taxon>
        <taxon>Pseudomonadati</taxon>
        <taxon>Pseudomonadota</taxon>
        <taxon>Betaproteobacteria</taxon>
        <taxon>Burkholderiales</taxon>
        <taxon>Alcaligenaceae</taxon>
        <taxon>Pigmentiphaga</taxon>
    </lineage>
</organism>
<evidence type="ECO:0000313" key="9">
    <source>
        <dbReference type="Proteomes" id="UP000325161"/>
    </source>
</evidence>
<dbReference type="EC" id="2.1.1.80" evidence="5"/>
<feature type="binding site" evidence="6">
    <location>
        <position position="151"/>
    </location>
    <ligand>
        <name>S-adenosyl-L-methionine</name>
        <dbReference type="ChEBI" id="CHEBI:59789"/>
    </ligand>
</feature>
<dbReference type="AlphaFoldDB" id="A0A5C0B6H0"/>
<dbReference type="SUPFAM" id="SSF53335">
    <property type="entry name" value="S-adenosyl-L-methionine-dependent methyltransferases"/>
    <property type="match status" value="1"/>
</dbReference>
<dbReference type="Gene3D" id="1.10.155.10">
    <property type="entry name" value="Chemotaxis receptor methyltransferase CheR, N-terminal domain"/>
    <property type="match status" value="1"/>
</dbReference>
<reference evidence="8 9" key="1">
    <citation type="submission" date="2019-08" db="EMBL/GenBank/DDBJ databases">
        <title>Amphibian skin-associated Pigmentiphaga: genome sequence and occurrence across geography and hosts.</title>
        <authorList>
            <person name="Bletz M.C."/>
            <person name="Bunk B."/>
            <person name="Sproeer C."/>
            <person name="Biwer P."/>
            <person name="Reiter S."/>
            <person name="Rabemananjara F.C.E."/>
            <person name="Schulz S."/>
            <person name="Overmann J."/>
            <person name="Vences M."/>
        </authorList>
    </citation>
    <scope>NUCLEOTIDE SEQUENCE [LARGE SCALE GENOMIC DNA]</scope>
    <source>
        <strain evidence="8 9">Mada1488</strain>
    </source>
</reference>
<keyword evidence="3 5" id="KW-0808">Transferase</keyword>
<dbReference type="EMBL" id="CP043046">
    <property type="protein sequence ID" value="QEI09363.1"/>
    <property type="molecule type" value="Genomic_DNA"/>
</dbReference>
<dbReference type="InterPro" id="IPR036804">
    <property type="entry name" value="CheR_N_sf"/>
</dbReference>
<evidence type="ECO:0000256" key="4">
    <source>
        <dbReference type="ARBA" id="ARBA00022691"/>
    </source>
</evidence>
<dbReference type="InterPro" id="IPR026024">
    <property type="entry name" value="Chemotaxis_MeTrfase_CheR"/>
</dbReference>
<dbReference type="PRINTS" id="PR00996">
    <property type="entry name" value="CHERMTFRASE"/>
</dbReference>
<dbReference type="KEGG" id="pacr:FXN63_16190"/>
<dbReference type="GO" id="GO:0032259">
    <property type="term" value="P:methylation"/>
    <property type="evidence" value="ECO:0007669"/>
    <property type="project" value="UniProtKB-KW"/>
</dbReference>
<gene>
    <name evidence="8" type="ORF">FXN63_16190</name>
</gene>
<sequence length="280" mass="31440">MHAATTSPAVGVPSEFAFDLQDFELVRTLLKQHTGISLSESKRGMVYSRLARRLRATGQRNFRDYLNGLRQGTAEWEQFVNALTTNLTYFYRESHHFETLATLLRTRAKPGTKLRVWCSAASTGEEPWTIALTAAEVFGSLTPPVEILATDLDTGVLATARKATYNAETVSKVPEALVRRYFIREASGDFTVRPELRSLVTFKQQNLLDANWQAKGPFDAIFCRNVLIYFDRDTQLQIVSRFAPMLAPGGSLFVGHSENFAHGQRALRLTGRTVYVRDDA</sequence>
<feature type="binding site" evidence="6">
    <location>
        <position position="92"/>
    </location>
    <ligand>
        <name>S-adenosyl-L-methionine</name>
        <dbReference type="ChEBI" id="CHEBI:59789"/>
    </ligand>
</feature>
<dbReference type="PANTHER" id="PTHR24422:SF19">
    <property type="entry name" value="CHEMOTAXIS PROTEIN METHYLTRANSFERASE"/>
    <property type="match status" value="1"/>
</dbReference>